<feature type="domain" description="EcxA zinc-binding" evidence="2">
    <location>
        <begin position="438"/>
        <end position="736"/>
    </location>
</feature>
<keyword evidence="1" id="KW-0732">Signal</keyword>
<evidence type="ECO:0000313" key="6">
    <source>
        <dbReference type="Proteomes" id="UP000198427"/>
    </source>
</evidence>
<feature type="domain" description="DUF5118" evidence="4">
    <location>
        <begin position="52"/>
        <end position="102"/>
    </location>
</feature>
<dbReference type="InterPro" id="IPR033413">
    <property type="entry name" value="DUF5117"/>
</dbReference>
<evidence type="ECO:0000259" key="4">
    <source>
        <dbReference type="Pfam" id="PF17162"/>
    </source>
</evidence>
<dbReference type="Proteomes" id="UP000198427">
    <property type="component" value="Unassembled WGS sequence"/>
</dbReference>
<dbReference type="InterPro" id="IPR032534">
    <property type="entry name" value="EcxA_zinc-bd"/>
</dbReference>
<evidence type="ECO:0008006" key="7">
    <source>
        <dbReference type="Google" id="ProtNLM"/>
    </source>
</evidence>
<comment type="caution">
    <text evidence="5">The sequence shown here is derived from an EMBL/GenBank/DDBJ whole genome shotgun (WGS) entry which is preliminary data.</text>
</comment>
<proteinExistence type="predicted"/>
<dbReference type="AlphaFoldDB" id="A0AA94IVX2"/>
<evidence type="ECO:0000259" key="2">
    <source>
        <dbReference type="Pfam" id="PF16313"/>
    </source>
</evidence>
<dbReference type="PANTHER" id="PTHR38478">
    <property type="entry name" value="PEPTIDASE M1A AND M12B"/>
    <property type="match status" value="1"/>
</dbReference>
<evidence type="ECO:0000259" key="3">
    <source>
        <dbReference type="Pfam" id="PF17148"/>
    </source>
</evidence>
<dbReference type="Pfam" id="PF17162">
    <property type="entry name" value="DUF5118"/>
    <property type="match status" value="1"/>
</dbReference>
<dbReference type="InterPro" id="IPR033428">
    <property type="entry name" value="DUF5118"/>
</dbReference>
<dbReference type="CDD" id="cd04276">
    <property type="entry name" value="ZnMc_MMP_like_2"/>
    <property type="match status" value="1"/>
</dbReference>
<evidence type="ECO:0000313" key="5">
    <source>
        <dbReference type="EMBL" id="SNS01509.1"/>
    </source>
</evidence>
<evidence type="ECO:0000256" key="1">
    <source>
        <dbReference type="SAM" id="SignalP"/>
    </source>
</evidence>
<dbReference type="Pfam" id="PF17148">
    <property type="entry name" value="DUF5117"/>
    <property type="match status" value="1"/>
</dbReference>
<dbReference type="InterPro" id="IPR034032">
    <property type="entry name" value="Zn_MMP-like_bac"/>
</dbReference>
<feature type="signal peptide" evidence="1">
    <location>
        <begin position="1"/>
        <end position="37"/>
    </location>
</feature>
<dbReference type="PANTHER" id="PTHR38478:SF1">
    <property type="entry name" value="ZINC DEPENDENT METALLOPROTEASE DOMAIN LIPOPROTEIN"/>
    <property type="match status" value="1"/>
</dbReference>
<dbReference type="Pfam" id="PF16313">
    <property type="entry name" value="DUF4953"/>
    <property type="match status" value="1"/>
</dbReference>
<feature type="chain" id="PRO_5041648109" description="DUF5117 domain-containing protein" evidence="1">
    <location>
        <begin position="38"/>
        <end position="856"/>
    </location>
</feature>
<reference evidence="5 6" key="1">
    <citation type="submission" date="2017-06" db="EMBL/GenBank/DDBJ databases">
        <authorList>
            <person name="Varghese N."/>
            <person name="Submissions S."/>
        </authorList>
    </citation>
    <scope>NUCLEOTIDE SEQUENCE [LARGE SCALE GENOMIC DNA]</scope>
    <source>
        <strain evidence="5 6">DSM 26989</strain>
    </source>
</reference>
<organism evidence="5 6">
    <name type="scientific">Prevotella jejuni</name>
    <dbReference type="NCBI Taxonomy" id="1177574"/>
    <lineage>
        <taxon>Bacteria</taxon>
        <taxon>Pseudomonadati</taxon>
        <taxon>Bacteroidota</taxon>
        <taxon>Bacteroidia</taxon>
        <taxon>Bacteroidales</taxon>
        <taxon>Prevotellaceae</taxon>
        <taxon>Prevotella</taxon>
    </lineage>
</organism>
<dbReference type="EMBL" id="FZNZ01000028">
    <property type="protein sequence ID" value="SNS01509.1"/>
    <property type="molecule type" value="Genomic_DNA"/>
</dbReference>
<name>A0AA94IVX2_9BACT</name>
<keyword evidence="6" id="KW-1185">Reference proteome</keyword>
<dbReference type="SUPFAM" id="SSF55486">
    <property type="entry name" value="Metalloproteases ('zincins'), catalytic domain"/>
    <property type="match status" value="1"/>
</dbReference>
<accession>A0AA94IVX2</accession>
<gene>
    <name evidence="5" type="ORF">SAMN06265364_12830</name>
</gene>
<sequence length="856" mass="95725">MPHSNYNSNMKTNNLIATIRTIGIALLLLCVNVKAFADDKKGDEDKKAKKETKYDKLFKDKKKETVSSKFITVHKCDGKLYLEVPVKYLHKEMLLGGGISSTTDPTYLTIGTKSFTPLHFFFEVQDSSLVMKTPNSVVYSDGSASAEMQEALKISYRDPVLMGFKIAAYNNDSTALVIDVTDLLARPNSMLPVIPKKSGDLALSASPKSEMSFVRAIKSFDNNIVVNVDFNYLLTASLMSLPVASEIPTTVGVTYSLALLPDSKMRQRITDSRVGIASVSKLTFNNNIAKSKQTFIAQRWNLVPQSIKAYEQGKLSKPVKPICFYIDDAFPAEWKNAIKQGVELWNKAFEQAGYQKAIEALDFPKNDRNFDADDIAYSCIRYVPSTSDKVSSSFLANPQTGEIINASVFVPANVGNQIYRWLFLGSAASDVSMRTSHLPQDKFNQGLKYLVAREVGRSLGLLDNIGASYSYPVDSLRNSTFTRANNLAASIMANTPFNYVAQPSDKGVVYMPENIGQYDKHAIEWAYRYFDPAKTSLSEETSTLEKMVDKRVQNPRYRFFRTSSLIWDPRVQEGALGNDAIKASEYGLRNMQIVENNLYNWVKDDDDSRIKENLYLTISQQRYAFFKRVLSNVGGIFLNDMKVSSGVPRYEVVSKARQRQAMLWCLNQAKHFKQYANPGFERKGFMAISYYDQLLEFIGYDLFGVRTRLAVASHLSAQSYSQKEYFDDLFSSLFHSAQLCKAPSQEERVLQRAYLTYSRAVIDKANKQGGNGPAALQSTMVTGNQTNSAAFGNPTASLAPTVDAALLDGSAIYFYTSLLKLKPMLEACVKAKLSPEAHSHYSMLLFKVNKALEDGQ</sequence>
<protein>
    <recommendedName>
        <fullName evidence="7">DUF5117 domain-containing protein</fullName>
    </recommendedName>
</protein>
<feature type="domain" description="DUF5117" evidence="3">
    <location>
        <begin position="122"/>
        <end position="305"/>
    </location>
</feature>